<dbReference type="InParanoid" id="A0A2P6NV59"/>
<evidence type="ECO:0000313" key="2">
    <source>
        <dbReference type="EMBL" id="PRP87845.1"/>
    </source>
</evidence>
<protein>
    <submittedName>
        <fullName evidence="2">Uncharacterized protein</fullName>
    </submittedName>
</protein>
<evidence type="ECO:0000313" key="3">
    <source>
        <dbReference type="Proteomes" id="UP000241769"/>
    </source>
</evidence>
<feature type="compositionally biased region" description="Acidic residues" evidence="1">
    <location>
        <begin position="24"/>
        <end position="34"/>
    </location>
</feature>
<gene>
    <name evidence="2" type="ORF">PROFUN_04319</name>
</gene>
<sequence>MSRKTADVEILEGLRGGSDRTGEESAEDEPSEEEDALWKIPKDDCNHQSKVDFELALIHRDVRKGIIRVTNCSNSVLLPGKIDRVWKITVAARLVLATSTTVFPSAIRYTRIHLSLILDQLNDQFLRTPWDSFLTNPGKHKEEGESFFYPRETEQMSIPWSRVSPPEEREGETGRHRERSLESPIYATLRSIIHHPEGPFLAGYTAKHFSPFGHCPSIEHKS</sequence>
<organism evidence="2 3">
    <name type="scientific">Planoprotostelium fungivorum</name>
    <dbReference type="NCBI Taxonomy" id="1890364"/>
    <lineage>
        <taxon>Eukaryota</taxon>
        <taxon>Amoebozoa</taxon>
        <taxon>Evosea</taxon>
        <taxon>Variosea</taxon>
        <taxon>Cavosteliida</taxon>
        <taxon>Cavosteliaceae</taxon>
        <taxon>Planoprotostelium</taxon>
    </lineage>
</organism>
<dbReference type="Proteomes" id="UP000241769">
    <property type="component" value="Unassembled WGS sequence"/>
</dbReference>
<name>A0A2P6NV59_9EUKA</name>
<keyword evidence="3" id="KW-1185">Reference proteome</keyword>
<feature type="compositionally biased region" description="Basic and acidic residues" evidence="1">
    <location>
        <begin position="165"/>
        <end position="180"/>
    </location>
</feature>
<feature type="region of interest" description="Disordered" evidence="1">
    <location>
        <begin position="1"/>
        <end position="34"/>
    </location>
</feature>
<evidence type="ECO:0000256" key="1">
    <source>
        <dbReference type="SAM" id="MobiDB-lite"/>
    </source>
</evidence>
<dbReference type="AlphaFoldDB" id="A0A2P6NV59"/>
<accession>A0A2P6NV59</accession>
<comment type="caution">
    <text evidence="2">The sequence shown here is derived from an EMBL/GenBank/DDBJ whole genome shotgun (WGS) entry which is preliminary data.</text>
</comment>
<feature type="region of interest" description="Disordered" evidence="1">
    <location>
        <begin position="159"/>
        <end position="180"/>
    </location>
</feature>
<dbReference type="EMBL" id="MDYQ01000017">
    <property type="protein sequence ID" value="PRP87845.1"/>
    <property type="molecule type" value="Genomic_DNA"/>
</dbReference>
<proteinExistence type="predicted"/>
<reference evidence="2 3" key="1">
    <citation type="journal article" date="2018" name="Genome Biol. Evol.">
        <title>Multiple Roots of Fruiting Body Formation in Amoebozoa.</title>
        <authorList>
            <person name="Hillmann F."/>
            <person name="Forbes G."/>
            <person name="Novohradska S."/>
            <person name="Ferling I."/>
            <person name="Riege K."/>
            <person name="Groth M."/>
            <person name="Westermann M."/>
            <person name="Marz M."/>
            <person name="Spaller T."/>
            <person name="Winckler T."/>
            <person name="Schaap P."/>
            <person name="Glockner G."/>
        </authorList>
    </citation>
    <scope>NUCLEOTIDE SEQUENCE [LARGE SCALE GENOMIC DNA]</scope>
    <source>
        <strain evidence="2 3">Jena</strain>
    </source>
</reference>